<name>A0A183E5Q2_9BILA</name>
<dbReference type="PANTHER" id="PTHR47634:SF9">
    <property type="entry name" value="PROTEIN KINASE DOMAIN-CONTAINING PROTEIN-RELATED"/>
    <property type="match status" value="1"/>
</dbReference>
<dbReference type="SUPFAM" id="SSF56112">
    <property type="entry name" value="Protein kinase-like (PK-like)"/>
    <property type="match status" value="1"/>
</dbReference>
<keyword evidence="3" id="KW-0808">Transferase</keyword>
<evidence type="ECO:0000256" key="3">
    <source>
        <dbReference type="ARBA" id="ARBA00022679"/>
    </source>
</evidence>
<evidence type="ECO:0000256" key="8">
    <source>
        <dbReference type="ARBA" id="ARBA00048679"/>
    </source>
</evidence>
<dbReference type="GO" id="GO:0005737">
    <property type="term" value="C:cytoplasm"/>
    <property type="evidence" value="ECO:0007669"/>
    <property type="project" value="TreeGrafter"/>
</dbReference>
<evidence type="ECO:0000256" key="5">
    <source>
        <dbReference type="ARBA" id="ARBA00022777"/>
    </source>
</evidence>
<feature type="compositionally biased region" description="Low complexity" evidence="9">
    <location>
        <begin position="225"/>
        <end position="243"/>
    </location>
</feature>
<evidence type="ECO:0000256" key="1">
    <source>
        <dbReference type="ARBA" id="ARBA00012513"/>
    </source>
</evidence>
<dbReference type="GO" id="GO:0000245">
    <property type="term" value="P:spliceosomal complex assembly"/>
    <property type="evidence" value="ECO:0007669"/>
    <property type="project" value="TreeGrafter"/>
</dbReference>
<evidence type="ECO:0000256" key="7">
    <source>
        <dbReference type="ARBA" id="ARBA00047899"/>
    </source>
</evidence>
<sequence>LEFPTKSGDAGLDVKGISGKINQDMANEISDDNTDLKTAKGTEDAASDEDFDKEGSPQFLSRLNSDAYSEKKLRETTLQILLEKDGLPPRRVEADYLNPATEINVKLADLGNACWTPHSGDTYSRDEDHLAHIIELLGIIPPRIYKKGAHWREFFNKHGQLIHIHQLKPWSLVEVLTQKYDWSMESAAQFSSFLIPMLAFDQDERATARQCLQHDWLKPNGGKPLPSEAQAASPSLSLESQQLEQDEQEDEEESGELQEAQLFLESPQACILFLQKNE</sequence>
<reference evidence="10" key="1">
    <citation type="submission" date="2016-06" db="UniProtKB">
        <authorList>
            <consortium name="WormBaseParasite"/>
        </authorList>
    </citation>
    <scope>IDENTIFICATION</scope>
</reference>
<keyword evidence="2" id="KW-0723">Serine/threonine-protein kinase</keyword>
<evidence type="ECO:0000256" key="4">
    <source>
        <dbReference type="ARBA" id="ARBA00022741"/>
    </source>
</evidence>
<evidence type="ECO:0000256" key="9">
    <source>
        <dbReference type="SAM" id="MobiDB-lite"/>
    </source>
</evidence>
<feature type="compositionally biased region" description="Acidic residues" evidence="9">
    <location>
        <begin position="244"/>
        <end position="256"/>
    </location>
</feature>
<dbReference type="GO" id="GO:0050684">
    <property type="term" value="P:regulation of mRNA processing"/>
    <property type="evidence" value="ECO:0007669"/>
    <property type="project" value="TreeGrafter"/>
</dbReference>
<dbReference type="Gene3D" id="1.10.510.10">
    <property type="entry name" value="Transferase(Phosphotransferase) domain 1"/>
    <property type="match status" value="1"/>
</dbReference>
<evidence type="ECO:0000256" key="6">
    <source>
        <dbReference type="ARBA" id="ARBA00022840"/>
    </source>
</evidence>
<feature type="region of interest" description="Disordered" evidence="9">
    <location>
        <begin position="28"/>
        <end position="59"/>
    </location>
</feature>
<protein>
    <recommendedName>
        <fullName evidence="1">non-specific serine/threonine protein kinase</fullName>
        <ecNumber evidence="1">2.7.11.1</ecNumber>
    </recommendedName>
</protein>
<accession>A0A183E5Q2</accession>
<dbReference type="InterPro" id="IPR011009">
    <property type="entry name" value="Kinase-like_dom_sf"/>
</dbReference>
<evidence type="ECO:0000313" key="10">
    <source>
        <dbReference type="WBParaSite" id="GPUH_0001631501-mRNA-1"/>
    </source>
</evidence>
<comment type="catalytic activity">
    <reaction evidence="7">
        <text>L-threonyl-[protein] + ATP = O-phospho-L-threonyl-[protein] + ADP + H(+)</text>
        <dbReference type="Rhea" id="RHEA:46608"/>
        <dbReference type="Rhea" id="RHEA-COMP:11060"/>
        <dbReference type="Rhea" id="RHEA-COMP:11605"/>
        <dbReference type="ChEBI" id="CHEBI:15378"/>
        <dbReference type="ChEBI" id="CHEBI:30013"/>
        <dbReference type="ChEBI" id="CHEBI:30616"/>
        <dbReference type="ChEBI" id="CHEBI:61977"/>
        <dbReference type="ChEBI" id="CHEBI:456216"/>
        <dbReference type="EC" id="2.7.11.1"/>
    </reaction>
</comment>
<feature type="region of interest" description="Disordered" evidence="9">
    <location>
        <begin position="217"/>
        <end position="257"/>
    </location>
</feature>
<dbReference type="GO" id="GO:0005634">
    <property type="term" value="C:nucleus"/>
    <property type="evidence" value="ECO:0007669"/>
    <property type="project" value="TreeGrafter"/>
</dbReference>
<dbReference type="InterPro" id="IPR051334">
    <property type="entry name" value="SRPK"/>
</dbReference>
<keyword evidence="6" id="KW-0067">ATP-binding</keyword>
<organism evidence="10">
    <name type="scientific">Gongylonema pulchrum</name>
    <dbReference type="NCBI Taxonomy" id="637853"/>
    <lineage>
        <taxon>Eukaryota</taxon>
        <taxon>Metazoa</taxon>
        <taxon>Ecdysozoa</taxon>
        <taxon>Nematoda</taxon>
        <taxon>Chromadorea</taxon>
        <taxon>Rhabditida</taxon>
        <taxon>Spirurina</taxon>
        <taxon>Spiruromorpha</taxon>
        <taxon>Spiruroidea</taxon>
        <taxon>Gongylonematidae</taxon>
        <taxon>Gongylonema</taxon>
    </lineage>
</organism>
<evidence type="ECO:0000256" key="2">
    <source>
        <dbReference type="ARBA" id="ARBA00022527"/>
    </source>
</evidence>
<dbReference type="GO" id="GO:0004674">
    <property type="term" value="F:protein serine/threonine kinase activity"/>
    <property type="evidence" value="ECO:0007669"/>
    <property type="project" value="UniProtKB-KW"/>
</dbReference>
<feature type="compositionally biased region" description="Basic and acidic residues" evidence="9">
    <location>
        <begin position="34"/>
        <end position="43"/>
    </location>
</feature>
<keyword evidence="5" id="KW-0418">Kinase</keyword>
<dbReference type="AlphaFoldDB" id="A0A183E5Q2"/>
<comment type="catalytic activity">
    <reaction evidence="8">
        <text>L-seryl-[protein] + ATP = O-phospho-L-seryl-[protein] + ADP + H(+)</text>
        <dbReference type="Rhea" id="RHEA:17989"/>
        <dbReference type="Rhea" id="RHEA-COMP:9863"/>
        <dbReference type="Rhea" id="RHEA-COMP:11604"/>
        <dbReference type="ChEBI" id="CHEBI:15378"/>
        <dbReference type="ChEBI" id="CHEBI:29999"/>
        <dbReference type="ChEBI" id="CHEBI:30616"/>
        <dbReference type="ChEBI" id="CHEBI:83421"/>
        <dbReference type="ChEBI" id="CHEBI:456216"/>
        <dbReference type="EC" id="2.7.11.1"/>
    </reaction>
</comment>
<dbReference type="WBParaSite" id="GPUH_0001631501-mRNA-1">
    <property type="protein sequence ID" value="GPUH_0001631501-mRNA-1"/>
    <property type="gene ID" value="GPUH_0001631501"/>
</dbReference>
<dbReference type="EC" id="2.7.11.1" evidence="1"/>
<dbReference type="PANTHER" id="PTHR47634">
    <property type="entry name" value="PROTEIN KINASE DOMAIN-CONTAINING PROTEIN-RELATED"/>
    <property type="match status" value="1"/>
</dbReference>
<proteinExistence type="predicted"/>
<keyword evidence="4" id="KW-0547">Nucleotide-binding</keyword>
<dbReference type="GO" id="GO:0005524">
    <property type="term" value="F:ATP binding"/>
    <property type="evidence" value="ECO:0007669"/>
    <property type="project" value="UniProtKB-KW"/>
</dbReference>